<dbReference type="GO" id="GO:0004806">
    <property type="term" value="F:triacylglycerol lipase activity"/>
    <property type="evidence" value="ECO:0007669"/>
    <property type="project" value="UniProtKB-EC"/>
</dbReference>
<dbReference type="KEGG" id="smam:Mal15_40310"/>
<evidence type="ECO:0000313" key="6">
    <source>
        <dbReference type="Proteomes" id="UP000321353"/>
    </source>
</evidence>
<dbReference type="InterPro" id="IPR050300">
    <property type="entry name" value="GDXG_lipolytic_enzyme"/>
</dbReference>
<dbReference type="InterPro" id="IPR029058">
    <property type="entry name" value="AB_hydrolase_fold"/>
</dbReference>
<dbReference type="Pfam" id="PF13088">
    <property type="entry name" value="BNR_2"/>
    <property type="match status" value="1"/>
</dbReference>
<sequence>MSHQSRVRFAPITLALITLALIPVPRLWAQDQDTESKMRRAGASVEVYKTTEDAEGQAVSLNLYVFRPHDHKPSDRRSAIVFFFGGGWKSGTPNQFTEHCKYLASRGMVAMTADYRVLERQGTKAVQCVADGKSAVRWIREQADRLGIDPNRVVAGGGSAGGHVAACTGVIEGLDESGENSSVSSRPAALALFNPAVVLAGIDDRPPLDPEKVAGLPERMGTDPKALSPIHHVGSETPPAIIFHGKADSTVPYWTVEAFCQAIEKAGGDCELVGFDGQGHGFFNYGRGDNSSYESTIRHLDRFLVSHGFLQPASSDDATSLSTIDLSDDTGRQVIVDREAGQYLGHPTTCLLEDGKTMLCVYPKGHGRGGIVYRRSDDGGRTWSDRLPTPDNWSTSREVPTLHRVIGPDGTKRIIMWSGLYPARLAVSENDGLDWSPLKPVGDWGGIVVMGFVEALRTGKGHYLAMFHDDGRFFTENGKRTGVFTLYQTRSTDGGLTWSTPESVYQSSDVHLCEPGCIRSPDGKRLAVLLRENARRKNSHIIFSDDEGKSWSAPQELPLALTGDRHTGKYTADGRLFISYRCQSPMQDRKHRPFEGDWVGWVGSWDDLVGGRDGQYFVRLGDNTKGADTAYPGVEVLPDDTIVTTTYGHWTKGEQPYILSVRLKLSELDAFAGSK</sequence>
<dbReference type="InterPro" id="IPR011040">
    <property type="entry name" value="Sialidase"/>
</dbReference>
<dbReference type="AlphaFoldDB" id="A0A5B9MJW8"/>
<dbReference type="EC" id="3.1.1.3" evidence="5"/>
<feature type="domain" description="Sialidase" evidence="3">
    <location>
        <begin position="426"/>
        <end position="580"/>
    </location>
</feature>
<keyword evidence="6" id="KW-1185">Reference proteome</keyword>
<dbReference type="InterPro" id="IPR036278">
    <property type="entry name" value="Sialidase_sf"/>
</dbReference>
<proteinExistence type="inferred from homology"/>
<dbReference type="RefSeq" id="WP_167546916.1">
    <property type="nucleotide sequence ID" value="NZ_CP036264.1"/>
</dbReference>
<feature type="domain" description="BD-FAE-like" evidence="4">
    <location>
        <begin position="74"/>
        <end position="259"/>
    </location>
</feature>
<dbReference type="PANTHER" id="PTHR48081:SF30">
    <property type="entry name" value="ACETYL-HYDROLASE LIPR-RELATED"/>
    <property type="match status" value="1"/>
</dbReference>
<dbReference type="Proteomes" id="UP000321353">
    <property type="component" value="Chromosome"/>
</dbReference>
<keyword evidence="2 5" id="KW-0378">Hydrolase</keyword>
<organism evidence="5 6">
    <name type="scientific">Stieleria maiorica</name>
    <dbReference type="NCBI Taxonomy" id="2795974"/>
    <lineage>
        <taxon>Bacteria</taxon>
        <taxon>Pseudomonadati</taxon>
        <taxon>Planctomycetota</taxon>
        <taxon>Planctomycetia</taxon>
        <taxon>Pirellulales</taxon>
        <taxon>Pirellulaceae</taxon>
        <taxon>Stieleria</taxon>
    </lineage>
</organism>
<dbReference type="Pfam" id="PF20434">
    <property type="entry name" value="BD-FAE"/>
    <property type="match status" value="1"/>
</dbReference>
<evidence type="ECO:0000259" key="3">
    <source>
        <dbReference type="Pfam" id="PF13088"/>
    </source>
</evidence>
<dbReference type="PANTHER" id="PTHR48081">
    <property type="entry name" value="AB HYDROLASE SUPERFAMILY PROTEIN C4A8.06C"/>
    <property type="match status" value="1"/>
</dbReference>
<dbReference type="CDD" id="cd15482">
    <property type="entry name" value="Sialidase_non-viral"/>
    <property type="match status" value="1"/>
</dbReference>
<reference evidence="5 6" key="1">
    <citation type="submission" date="2019-02" db="EMBL/GenBank/DDBJ databases">
        <title>Planctomycetal bacteria perform biofilm scaping via a novel small molecule.</title>
        <authorList>
            <person name="Jeske O."/>
            <person name="Boedeker C."/>
            <person name="Wiegand S."/>
            <person name="Breitling P."/>
            <person name="Kallscheuer N."/>
            <person name="Jogler M."/>
            <person name="Rohde M."/>
            <person name="Petersen J."/>
            <person name="Medema M.H."/>
            <person name="Surup F."/>
            <person name="Jogler C."/>
        </authorList>
    </citation>
    <scope>NUCLEOTIDE SEQUENCE [LARGE SCALE GENOMIC DNA]</scope>
    <source>
        <strain evidence="5 6">Mal15</strain>
    </source>
</reference>
<dbReference type="Gene3D" id="3.40.50.1820">
    <property type="entry name" value="alpha/beta hydrolase"/>
    <property type="match status" value="1"/>
</dbReference>
<dbReference type="SUPFAM" id="SSF50939">
    <property type="entry name" value="Sialidases"/>
    <property type="match status" value="1"/>
</dbReference>
<dbReference type="SUPFAM" id="SSF53474">
    <property type="entry name" value="alpha/beta-Hydrolases"/>
    <property type="match status" value="1"/>
</dbReference>
<evidence type="ECO:0000256" key="2">
    <source>
        <dbReference type="ARBA" id="ARBA00022801"/>
    </source>
</evidence>
<comment type="similarity">
    <text evidence="1">Belongs to the 'GDXG' lipolytic enzyme family.</text>
</comment>
<evidence type="ECO:0000256" key="1">
    <source>
        <dbReference type="ARBA" id="ARBA00010515"/>
    </source>
</evidence>
<evidence type="ECO:0000313" key="5">
    <source>
        <dbReference type="EMBL" id="QEF99964.1"/>
    </source>
</evidence>
<dbReference type="EMBL" id="CP036264">
    <property type="protein sequence ID" value="QEF99964.1"/>
    <property type="molecule type" value="Genomic_DNA"/>
</dbReference>
<accession>A0A5B9MJW8</accession>
<evidence type="ECO:0000259" key="4">
    <source>
        <dbReference type="Pfam" id="PF20434"/>
    </source>
</evidence>
<dbReference type="Gene3D" id="2.120.10.10">
    <property type="match status" value="1"/>
</dbReference>
<gene>
    <name evidence="5" type="primary">lip2</name>
    <name evidence="5" type="ORF">Mal15_40310</name>
</gene>
<name>A0A5B9MJW8_9BACT</name>
<dbReference type="InterPro" id="IPR049492">
    <property type="entry name" value="BD-FAE-like_dom"/>
</dbReference>
<protein>
    <submittedName>
        <fullName evidence="5">Lipase 2</fullName>
        <ecNumber evidence="5">3.1.1.3</ecNumber>
    </submittedName>
</protein>